<feature type="domain" description="C2H2-type" evidence="9">
    <location>
        <begin position="748"/>
        <end position="775"/>
    </location>
</feature>
<feature type="compositionally biased region" description="Basic and acidic residues" evidence="8">
    <location>
        <begin position="812"/>
        <end position="821"/>
    </location>
</feature>
<keyword evidence="3 6" id="KW-0863">Zinc-finger</keyword>
<keyword evidence="1" id="KW-0479">Metal-binding</keyword>
<dbReference type="OrthoDB" id="10020990at2759"/>
<dbReference type="FunFam" id="3.30.160.60:FF:000706">
    <property type="entry name" value="Zinc finger protein"/>
    <property type="match status" value="1"/>
</dbReference>
<dbReference type="SMART" id="SM00868">
    <property type="entry name" value="zf-AD"/>
    <property type="match status" value="1"/>
</dbReference>
<feature type="domain" description="C2H2-type" evidence="9">
    <location>
        <begin position="611"/>
        <end position="638"/>
    </location>
</feature>
<dbReference type="Proteomes" id="UP000504629">
    <property type="component" value="Unplaced"/>
</dbReference>
<dbReference type="PANTHER" id="PTHR24379">
    <property type="entry name" value="KRAB AND ZINC FINGER DOMAIN-CONTAINING"/>
    <property type="match status" value="1"/>
</dbReference>
<dbReference type="GeneID" id="114252230"/>
<evidence type="ECO:0000256" key="5">
    <source>
        <dbReference type="ARBA" id="ARBA00023125"/>
    </source>
</evidence>
<dbReference type="Pfam" id="PF00096">
    <property type="entry name" value="zf-C2H2"/>
    <property type="match status" value="5"/>
</dbReference>
<dbReference type="GO" id="GO:0005634">
    <property type="term" value="C:nucleus"/>
    <property type="evidence" value="ECO:0007669"/>
    <property type="project" value="InterPro"/>
</dbReference>
<keyword evidence="5 7" id="KW-0238">DNA-binding</keyword>
<evidence type="ECO:0000256" key="2">
    <source>
        <dbReference type="ARBA" id="ARBA00022737"/>
    </source>
</evidence>
<feature type="domain" description="C2H2-type" evidence="9">
    <location>
        <begin position="362"/>
        <end position="389"/>
    </location>
</feature>
<dbReference type="InterPro" id="IPR013087">
    <property type="entry name" value="Znf_C2H2_type"/>
</dbReference>
<evidence type="ECO:0000256" key="4">
    <source>
        <dbReference type="ARBA" id="ARBA00022833"/>
    </source>
</evidence>
<dbReference type="PANTHER" id="PTHR24379:SF127">
    <property type="entry name" value="BLOODY FINGERS-RELATED"/>
    <property type="match status" value="1"/>
</dbReference>
<feature type="domain" description="C2H2-type" evidence="9">
    <location>
        <begin position="776"/>
        <end position="804"/>
    </location>
</feature>
<dbReference type="SMART" id="SM00355">
    <property type="entry name" value="ZnF_C2H2"/>
    <property type="match status" value="13"/>
</dbReference>
<evidence type="ECO:0000256" key="8">
    <source>
        <dbReference type="SAM" id="MobiDB-lite"/>
    </source>
</evidence>
<dbReference type="AlphaFoldDB" id="A0A6J2KQY4"/>
<dbReference type="SUPFAM" id="SSF57667">
    <property type="entry name" value="beta-beta-alpha zinc fingers"/>
    <property type="match status" value="6"/>
</dbReference>
<keyword evidence="11" id="KW-1185">Reference proteome</keyword>
<feature type="domain" description="C2H2-type" evidence="9">
    <location>
        <begin position="538"/>
        <end position="566"/>
    </location>
</feature>
<evidence type="ECO:0000256" key="7">
    <source>
        <dbReference type="PROSITE-ProRule" id="PRU00309"/>
    </source>
</evidence>
<feature type="domain" description="C2H2-type" evidence="9">
    <location>
        <begin position="418"/>
        <end position="445"/>
    </location>
</feature>
<evidence type="ECO:0000256" key="3">
    <source>
        <dbReference type="ARBA" id="ARBA00022771"/>
    </source>
</evidence>
<accession>A0A6J2KQY4</accession>
<evidence type="ECO:0000313" key="12">
    <source>
        <dbReference type="RefSeq" id="XP_028042544.1"/>
    </source>
</evidence>
<evidence type="ECO:0000313" key="11">
    <source>
        <dbReference type="Proteomes" id="UP000504629"/>
    </source>
</evidence>
<feature type="domain" description="C2H2-type" evidence="9">
    <location>
        <begin position="707"/>
        <end position="747"/>
    </location>
</feature>
<organism evidence="11 12">
    <name type="scientific">Bombyx mandarina</name>
    <name type="common">Wild silk moth</name>
    <name type="synonym">Wild silkworm</name>
    <dbReference type="NCBI Taxonomy" id="7092"/>
    <lineage>
        <taxon>Eukaryota</taxon>
        <taxon>Metazoa</taxon>
        <taxon>Ecdysozoa</taxon>
        <taxon>Arthropoda</taxon>
        <taxon>Hexapoda</taxon>
        <taxon>Insecta</taxon>
        <taxon>Pterygota</taxon>
        <taxon>Neoptera</taxon>
        <taxon>Endopterygota</taxon>
        <taxon>Lepidoptera</taxon>
        <taxon>Glossata</taxon>
        <taxon>Ditrysia</taxon>
        <taxon>Bombycoidea</taxon>
        <taxon>Bombycidae</taxon>
        <taxon>Bombycinae</taxon>
        <taxon>Bombyx</taxon>
    </lineage>
</organism>
<dbReference type="GO" id="GO:0008270">
    <property type="term" value="F:zinc ion binding"/>
    <property type="evidence" value="ECO:0007669"/>
    <property type="project" value="UniProtKB-KW"/>
</dbReference>
<evidence type="ECO:0000256" key="6">
    <source>
        <dbReference type="PROSITE-ProRule" id="PRU00042"/>
    </source>
</evidence>
<gene>
    <name evidence="12" type="primary">LOC114252230</name>
</gene>
<dbReference type="FunFam" id="3.30.160.60:FF:000446">
    <property type="entry name" value="Zinc finger protein"/>
    <property type="match status" value="2"/>
</dbReference>
<reference evidence="12" key="1">
    <citation type="submission" date="2025-08" db="UniProtKB">
        <authorList>
            <consortium name="RefSeq"/>
        </authorList>
    </citation>
    <scope>IDENTIFICATION</scope>
    <source>
        <tissue evidence="12">Silk gland</tissue>
    </source>
</reference>
<sequence length="821" mass="94408">MMYFCCVKGCQNNNKNTRKESDSIIAFHKFPTNSVLRAKCLNAIGRPNWDPPSYTRICSEHFDHFINETNGTDQKNDTLLMKDIPSVTEFDARNVEVCCLCLANDVKMHSTLHGRLKTEIEHILTLTDKSDMNGFPQFVCYMCAIDLHKCCQFIEKCLLTQATLLDVFAHNGEVTEKLIKNVDRKQLKLNKSLSIHKQTCVIECSYGNELAPIKFDSKLEDEENTCKIELNENIQNNIKLEKEIDLVSIVKSPKKDDTGVSDDGAMRYEDSEDDYVDSDCSDDKTLSALKKTANAAEVKNDKKLKDKVTRRKKLLKRSKGDLTERELKMQEYFNIVKLSLQEQIDDWNRKFTTRPPTGDTVYQCETCTKQFTHMKTYKVHTRCHDSSRGKAECPVCKLRFKSEASADSHRRHTHEKKFHCKSCFKAFSNVATAKKHQLFHSGLNCSSNVYTAQSKVPDEYTCTRCGIACGHRQGLQLHAISAHAALTETKGDESCRCEPCGIDFASEDARRVHFQTSSRHKSKPGKTDGKPFELDESKTCKRCGTEFGTRSELNLHVKAQHRRPYMKQPGETYPTNCEHCGKAVNSRREHWWHTFKEHPAERDSYRRVITAICDTCGKGFQNKTILRIHELRHASPSVRCDECGRAFYDKYALARHAHTHTRARPFVCTHCGQTFTLRTNLNRHAKPIYDKYALARHAHTHTRARPFVCTHCGQTFTLRTNLNRHAKPIYDKYALARHAHTHTRARPFVCTHCGQTFTLRTNLNRHAKVHSNVAAYECSMCGKKFKYSTSRNLHIRTVHYKQPPPPRKKRAKNVEQPEFKL</sequence>
<dbReference type="SUPFAM" id="SSF57716">
    <property type="entry name" value="Glucocorticoid receptor-like (DNA-binding domain)"/>
    <property type="match status" value="1"/>
</dbReference>
<dbReference type="PROSITE" id="PS50950">
    <property type="entry name" value="ZF_THAP"/>
    <property type="match status" value="1"/>
</dbReference>
<dbReference type="RefSeq" id="XP_028042544.1">
    <property type="nucleotide sequence ID" value="XM_028186743.1"/>
</dbReference>
<dbReference type="InterPro" id="IPR006612">
    <property type="entry name" value="THAP_Znf"/>
</dbReference>
<dbReference type="PROSITE" id="PS00028">
    <property type="entry name" value="ZINC_FINGER_C2H2_1"/>
    <property type="match status" value="9"/>
</dbReference>
<dbReference type="Pfam" id="PF05485">
    <property type="entry name" value="THAP"/>
    <property type="match status" value="1"/>
</dbReference>
<feature type="region of interest" description="Disordered" evidence="8">
    <location>
        <begin position="799"/>
        <end position="821"/>
    </location>
</feature>
<evidence type="ECO:0000256" key="1">
    <source>
        <dbReference type="ARBA" id="ARBA00022723"/>
    </source>
</evidence>
<feature type="domain" description="C2H2-type" evidence="9">
    <location>
        <begin position="638"/>
        <end position="665"/>
    </location>
</feature>
<dbReference type="PROSITE" id="PS50157">
    <property type="entry name" value="ZINC_FINGER_C2H2_2"/>
    <property type="match status" value="9"/>
</dbReference>
<dbReference type="InterPro" id="IPR012934">
    <property type="entry name" value="Znf_AD"/>
</dbReference>
<proteinExistence type="predicted"/>
<dbReference type="GO" id="GO:0003677">
    <property type="term" value="F:DNA binding"/>
    <property type="evidence" value="ECO:0007669"/>
    <property type="project" value="UniProtKB-UniRule"/>
</dbReference>
<keyword evidence="4" id="KW-0862">Zinc</keyword>
<protein>
    <submittedName>
        <fullName evidence="12">Zinc finger protein 878-like isoform X2</fullName>
    </submittedName>
</protein>
<evidence type="ECO:0000259" key="9">
    <source>
        <dbReference type="PROSITE" id="PS50157"/>
    </source>
</evidence>
<name>A0A6J2KQY4_BOMMA</name>
<feature type="domain" description="THAP-type" evidence="10">
    <location>
        <begin position="1"/>
        <end position="88"/>
    </location>
</feature>
<keyword evidence="2" id="KW-0677">Repeat</keyword>
<dbReference type="Gene3D" id="3.30.160.60">
    <property type="entry name" value="Classic Zinc Finger"/>
    <property type="match status" value="7"/>
</dbReference>
<dbReference type="InterPro" id="IPR036236">
    <property type="entry name" value="Znf_C2H2_sf"/>
</dbReference>
<evidence type="ECO:0000259" key="10">
    <source>
        <dbReference type="PROSITE" id="PS50950"/>
    </source>
</evidence>
<dbReference type="SMART" id="SM00980">
    <property type="entry name" value="THAP"/>
    <property type="match status" value="1"/>
</dbReference>
<feature type="domain" description="C2H2-type" evidence="9">
    <location>
        <begin position="666"/>
        <end position="706"/>
    </location>
</feature>